<dbReference type="EMBL" id="QZKI01000095">
    <property type="protein sequence ID" value="RJP68060.1"/>
    <property type="molecule type" value="Genomic_DNA"/>
</dbReference>
<protein>
    <submittedName>
        <fullName evidence="2">DUF2914 domain-containing protein</fullName>
    </submittedName>
</protein>
<feature type="domain" description="DUF2914" evidence="1">
    <location>
        <begin position="123"/>
        <end position="183"/>
    </location>
</feature>
<name>A0A419EUS1_9BACT</name>
<reference evidence="2 3" key="1">
    <citation type="journal article" date="2017" name="ISME J.">
        <title>Energy and carbon metabolisms in a deep terrestrial subsurface fluid microbial community.</title>
        <authorList>
            <person name="Momper L."/>
            <person name="Jungbluth S.P."/>
            <person name="Lee M.D."/>
            <person name="Amend J.P."/>
        </authorList>
    </citation>
    <scope>NUCLEOTIDE SEQUENCE [LARGE SCALE GENOMIC DNA]</scope>
    <source>
        <strain evidence="2">SURF_17</strain>
    </source>
</reference>
<accession>A0A419EUS1</accession>
<evidence type="ECO:0000259" key="1">
    <source>
        <dbReference type="Pfam" id="PF11141"/>
    </source>
</evidence>
<dbReference type="InterPro" id="IPR022606">
    <property type="entry name" value="DUF2914"/>
</dbReference>
<evidence type="ECO:0000313" key="2">
    <source>
        <dbReference type="EMBL" id="RJP68060.1"/>
    </source>
</evidence>
<comment type="caution">
    <text evidence="2">The sequence shown here is derived from an EMBL/GenBank/DDBJ whole genome shotgun (WGS) entry which is preliminary data.</text>
</comment>
<organism evidence="2 3">
    <name type="scientific">Candidatus Abyssobacteria bacterium SURF_17</name>
    <dbReference type="NCBI Taxonomy" id="2093361"/>
    <lineage>
        <taxon>Bacteria</taxon>
        <taxon>Pseudomonadati</taxon>
        <taxon>Candidatus Hydrogenedentota</taxon>
        <taxon>Candidatus Abyssobacteria</taxon>
    </lineage>
</organism>
<dbReference type="Pfam" id="PF11141">
    <property type="entry name" value="DUF2914"/>
    <property type="match status" value="1"/>
</dbReference>
<proteinExistence type="predicted"/>
<dbReference type="Proteomes" id="UP000285961">
    <property type="component" value="Unassembled WGS sequence"/>
</dbReference>
<sequence length="185" mass="19241">MVGREPSSVGEEDMAGRKAKLSIAVFALVFLVIPAGCARGRAAGPEAAGTEPSAAQEKAAVCTPAATEAKQGTAVCPAGAIKVAEAVICADVQNREPVGAASSFPADVKKVCCWSKIANGQRQTIKHVYYYENNEEAAVALAIGSPLWRTHSSKTIRPGDTGQWRVDIVDADGNVLKSLSFTVGL</sequence>
<dbReference type="AlphaFoldDB" id="A0A419EUS1"/>
<gene>
    <name evidence="2" type="ORF">C4532_13565</name>
</gene>
<evidence type="ECO:0000313" key="3">
    <source>
        <dbReference type="Proteomes" id="UP000285961"/>
    </source>
</evidence>